<name>A0ABD3HUW5_9MARC</name>
<sequence>MHVLLGGRANIEPPAVGDTGLPADMVFDVRDLCQDSQHVFSRHAADPLLSGDEEETADREEESIDLLEDDEVDNQTAPVADGDDFFQTAMHDVTGVDKLYQTARADEDGGPEMENQTARSAVDVEANAAQTSQQNRRPQQSRGDVSVQSVDDVMSSGKTIRSRDRPSPPERKTSLITAYEEQVKEKLVLKKEAQDQKASFRDAILEDRRHAREQREREPEFKKESRLCAGLERTAILLYTRRVEDRAVEVSSVVERSSDMAHERTLIDEENATLIQAVSGVYSSQIASPNTLRIWDLIVVNLQNSGVQCMACGG</sequence>
<protein>
    <submittedName>
        <fullName evidence="2">Uncharacterized protein</fullName>
    </submittedName>
</protein>
<dbReference type="EMBL" id="JBJQOH010000003">
    <property type="protein sequence ID" value="KAL3693881.1"/>
    <property type="molecule type" value="Genomic_DNA"/>
</dbReference>
<reference evidence="2 3" key="1">
    <citation type="submission" date="2024-09" db="EMBL/GenBank/DDBJ databases">
        <title>Chromosome-scale assembly of Riccia sorocarpa.</title>
        <authorList>
            <person name="Paukszto L."/>
        </authorList>
    </citation>
    <scope>NUCLEOTIDE SEQUENCE [LARGE SCALE GENOMIC DNA]</scope>
    <source>
        <strain evidence="2">LP-2024</strain>
        <tissue evidence="2">Aerial parts of the thallus</tissue>
    </source>
</reference>
<proteinExistence type="predicted"/>
<feature type="compositionally biased region" description="Low complexity" evidence="1">
    <location>
        <begin position="140"/>
        <end position="156"/>
    </location>
</feature>
<accession>A0ABD3HUW5</accession>
<comment type="caution">
    <text evidence="2">The sequence shown here is derived from an EMBL/GenBank/DDBJ whole genome shotgun (WGS) entry which is preliminary data.</text>
</comment>
<feature type="compositionally biased region" description="Polar residues" evidence="1">
    <location>
        <begin position="128"/>
        <end position="138"/>
    </location>
</feature>
<gene>
    <name evidence="2" type="ORF">R1sor_007532</name>
</gene>
<evidence type="ECO:0000313" key="3">
    <source>
        <dbReference type="Proteomes" id="UP001633002"/>
    </source>
</evidence>
<organism evidence="2 3">
    <name type="scientific">Riccia sorocarpa</name>
    <dbReference type="NCBI Taxonomy" id="122646"/>
    <lineage>
        <taxon>Eukaryota</taxon>
        <taxon>Viridiplantae</taxon>
        <taxon>Streptophyta</taxon>
        <taxon>Embryophyta</taxon>
        <taxon>Marchantiophyta</taxon>
        <taxon>Marchantiopsida</taxon>
        <taxon>Marchantiidae</taxon>
        <taxon>Marchantiales</taxon>
        <taxon>Ricciaceae</taxon>
        <taxon>Riccia</taxon>
    </lineage>
</organism>
<dbReference type="Proteomes" id="UP001633002">
    <property type="component" value="Unassembled WGS sequence"/>
</dbReference>
<evidence type="ECO:0000256" key="1">
    <source>
        <dbReference type="SAM" id="MobiDB-lite"/>
    </source>
</evidence>
<feature type="compositionally biased region" description="Basic and acidic residues" evidence="1">
    <location>
        <begin position="161"/>
        <end position="173"/>
    </location>
</feature>
<evidence type="ECO:0000313" key="2">
    <source>
        <dbReference type="EMBL" id="KAL3693881.1"/>
    </source>
</evidence>
<dbReference type="AlphaFoldDB" id="A0ABD3HUW5"/>
<feature type="compositionally biased region" description="Acidic residues" evidence="1">
    <location>
        <begin position="51"/>
        <end position="73"/>
    </location>
</feature>
<feature type="region of interest" description="Disordered" evidence="1">
    <location>
        <begin position="126"/>
        <end position="174"/>
    </location>
</feature>
<feature type="region of interest" description="Disordered" evidence="1">
    <location>
        <begin position="44"/>
        <end position="80"/>
    </location>
</feature>
<keyword evidence="3" id="KW-1185">Reference proteome</keyword>